<dbReference type="EMBL" id="CP006704">
    <property type="protein sequence ID" value="AIJ46886.1"/>
    <property type="molecule type" value="Genomic_DNA"/>
</dbReference>
<organism evidence="3 4">
    <name type="scientific">Comamonas testosteroni TK102</name>
    <dbReference type="NCBI Taxonomy" id="1392005"/>
    <lineage>
        <taxon>Bacteria</taxon>
        <taxon>Pseudomonadati</taxon>
        <taxon>Pseudomonadota</taxon>
        <taxon>Betaproteobacteria</taxon>
        <taxon>Burkholderiales</taxon>
        <taxon>Comamonadaceae</taxon>
        <taxon>Comamonas</taxon>
    </lineage>
</organism>
<gene>
    <name evidence="3" type="ORF">O987_13850</name>
</gene>
<keyword evidence="3" id="KW-0378">Hydrolase</keyword>
<sequence length="200" mass="22189">MLLEASESQLVLVDYQDKLMPVIHEGAQALANAVKLAKMAQLLEVPVWGTEQNPSRLGANNAELKALCQKTLEKMYFSAVPEGLGEWLRPPAKPQGGNARSLPKHLQKPQQQAPERNMVVIAGCETHVCLLQTALELLEDEFDVWVVTDACSSRTERNRDAAFDRLAGAGAELVTTEMVMFEWLRTCEDPAFKEMLALVK</sequence>
<protein>
    <submittedName>
        <fullName evidence="3">Isochorismatase hydrolase</fullName>
    </submittedName>
</protein>
<dbReference type="SUPFAM" id="SSF52499">
    <property type="entry name" value="Isochorismatase-like hydrolases"/>
    <property type="match status" value="1"/>
</dbReference>
<dbReference type="PANTHER" id="PTHR14119:SF3">
    <property type="entry name" value="ISOCHORISMATASE DOMAIN-CONTAINING PROTEIN 2"/>
    <property type="match status" value="1"/>
</dbReference>
<dbReference type="KEGG" id="ctes:O987_13850"/>
<dbReference type="AlphaFoldDB" id="A0A076PQ77"/>
<dbReference type="InterPro" id="IPR050993">
    <property type="entry name" value="Isochorismatase_domain"/>
</dbReference>
<dbReference type="InterPro" id="IPR036380">
    <property type="entry name" value="Isochorismatase-like_sf"/>
</dbReference>
<dbReference type="Gene3D" id="3.40.50.850">
    <property type="entry name" value="Isochorismatase-like"/>
    <property type="match status" value="1"/>
</dbReference>
<dbReference type="RefSeq" id="WP_003055289.1">
    <property type="nucleotide sequence ID" value="NZ_CP006704.1"/>
</dbReference>
<feature type="region of interest" description="Disordered" evidence="1">
    <location>
        <begin position="87"/>
        <end position="112"/>
    </location>
</feature>
<dbReference type="PANTHER" id="PTHR14119">
    <property type="entry name" value="HYDROLASE"/>
    <property type="match status" value="1"/>
</dbReference>
<accession>A0A076PQ77</accession>
<evidence type="ECO:0000256" key="1">
    <source>
        <dbReference type="SAM" id="MobiDB-lite"/>
    </source>
</evidence>
<dbReference type="Proteomes" id="UP000028782">
    <property type="component" value="Chromosome"/>
</dbReference>
<proteinExistence type="predicted"/>
<feature type="domain" description="Isochorismatase-like" evidence="2">
    <location>
        <begin position="112"/>
        <end position="177"/>
    </location>
</feature>
<reference evidence="3 4" key="1">
    <citation type="journal article" date="2014" name="Genome Announc.">
        <title>Complete Genome Sequence of Polychlorinated Biphenyl Degrader Comamonas testosteroni TK102 (NBRC 109938).</title>
        <authorList>
            <person name="Fukuda K."/>
            <person name="Hosoyama A."/>
            <person name="Tsuchikane K."/>
            <person name="Ohji S."/>
            <person name="Yamazoe A."/>
            <person name="Fujita N."/>
            <person name="Shintani M."/>
            <person name="Kimbara K."/>
        </authorList>
    </citation>
    <scope>NUCLEOTIDE SEQUENCE [LARGE SCALE GENOMIC DNA]</scope>
    <source>
        <strain evidence="3">TK102</strain>
    </source>
</reference>
<evidence type="ECO:0000259" key="2">
    <source>
        <dbReference type="Pfam" id="PF00857"/>
    </source>
</evidence>
<dbReference type="InterPro" id="IPR000868">
    <property type="entry name" value="Isochorismatase-like_dom"/>
</dbReference>
<dbReference type="Pfam" id="PF00857">
    <property type="entry name" value="Isochorismatase"/>
    <property type="match status" value="1"/>
</dbReference>
<dbReference type="GO" id="GO:0016787">
    <property type="term" value="F:hydrolase activity"/>
    <property type="evidence" value="ECO:0007669"/>
    <property type="project" value="UniProtKB-KW"/>
</dbReference>
<evidence type="ECO:0000313" key="3">
    <source>
        <dbReference type="EMBL" id="AIJ46886.1"/>
    </source>
</evidence>
<evidence type="ECO:0000313" key="4">
    <source>
        <dbReference type="Proteomes" id="UP000028782"/>
    </source>
</evidence>
<name>A0A076PQ77_COMTE</name>
<dbReference type="HOGENOM" id="CLU_066901_0_1_4"/>